<evidence type="ECO:0000313" key="1">
    <source>
        <dbReference type="EMBL" id="KAK2110434.1"/>
    </source>
</evidence>
<proteinExistence type="predicted"/>
<evidence type="ECO:0000313" key="2">
    <source>
        <dbReference type="Proteomes" id="UP001266305"/>
    </source>
</evidence>
<name>A0ABQ9VM60_SAGOE</name>
<dbReference type="EMBL" id="JASSZA010000005">
    <property type="protein sequence ID" value="KAK2110434.1"/>
    <property type="molecule type" value="Genomic_DNA"/>
</dbReference>
<sequence>MSVRQLPPPPVPAASRPFALGHLVCGLWRLLLAGAGWPHLQSPSLCGAVLCETWPELLQETFAPQAAMSLLYKPIDRVTRSTLVLHVSVKPLSGQTA</sequence>
<organism evidence="1 2">
    <name type="scientific">Saguinus oedipus</name>
    <name type="common">Cotton-top tamarin</name>
    <name type="synonym">Oedipomidas oedipus</name>
    <dbReference type="NCBI Taxonomy" id="9490"/>
    <lineage>
        <taxon>Eukaryota</taxon>
        <taxon>Metazoa</taxon>
        <taxon>Chordata</taxon>
        <taxon>Craniata</taxon>
        <taxon>Vertebrata</taxon>
        <taxon>Euteleostomi</taxon>
        <taxon>Mammalia</taxon>
        <taxon>Eutheria</taxon>
        <taxon>Euarchontoglires</taxon>
        <taxon>Primates</taxon>
        <taxon>Haplorrhini</taxon>
        <taxon>Platyrrhini</taxon>
        <taxon>Cebidae</taxon>
        <taxon>Callitrichinae</taxon>
        <taxon>Saguinus</taxon>
    </lineage>
</organism>
<protein>
    <submittedName>
        <fullName evidence="1">Uncharacterized protein</fullName>
    </submittedName>
</protein>
<gene>
    <name evidence="1" type="ORF">P7K49_010180</name>
</gene>
<dbReference type="Proteomes" id="UP001266305">
    <property type="component" value="Unassembled WGS sequence"/>
</dbReference>
<reference evidence="1 2" key="1">
    <citation type="submission" date="2023-05" db="EMBL/GenBank/DDBJ databases">
        <title>B98-5 Cell Line De Novo Hybrid Assembly: An Optical Mapping Approach.</title>
        <authorList>
            <person name="Kananen K."/>
            <person name="Auerbach J.A."/>
            <person name="Kautto E."/>
            <person name="Blachly J.S."/>
        </authorList>
    </citation>
    <scope>NUCLEOTIDE SEQUENCE [LARGE SCALE GENOMIC DNA]</scope>
    <source>
        <strain evidence="1">B95-8</strain>
        <tissue evidence="1">Cell line</tissue>
    </source>
</reference>
<comment type="caution">
    <text evidence="1">The sequence shown here is derived from an EMBL/GenBank/DDBJ whole genome shotgun (WGS) entry which is preliminary data.</text>
</comment>
<keyword evidence="2" id="KW-1185">Reference proteome</keyword>
<accession>A0ABQ9VM60</accession>